<dbReference type="InterPro" id="IPR047699">
    <property type="entry name" value="Permease_put_prefix"/>
</dbReference>
<dbReference type="EMBL" id="PYAS01000004">
    <property type="protein sequence ID" value="PSL30138.1"/>
    <property type="molecule type" value="Genomic_DNA"/>
</dbReference>
<evidence type="ECO:0000313" key="10">
    <source>
        <dbReference type="Proteomes" id="UP000241964"/>
    </source>
</evidence>
<feature type="transmembrane region" description="Helical" evidence="6">
    <location>
        <begin position="414"/>
        <end position="436"/>
    </location>
</feature>
<dbReference type="AlphaFoldDB" id="A0A2P8G855"/>
<feature type="transmembrane region" description="Helical" evidence="6">
    <location>
        <begin position="838"/>
        <end position="860"/>
    </location>
</feature>
<accession>A0A2P8G855</accession>
<feature type="domain" description="ABC3 transporter permease C-terminal" evidence="7">
    <location>
        <begin position="755"/>
        <end position="865"/>
    </location>
</feature>
<feature type="transmembrane region" description="Helical" evidence="6">
    <location>
        <begin position="751"/>
        <end position="771"/>
    </location>
</feature>
<keyword evidence="4 6" id="KW-1133">Transmembrane helix</keyword>
<dbReference type="NCBIfam" id="NF038404">
    <property type="entry name" value="perm_prefix_2"/>
    <property type="match status" value="1"/>
</dbReference>
<evidence type="ECO:0000256" key="5">
    <source>
        <dbReference type="ARBA" id="ARBA00023136"/>
    </source>
</evidence>
<dbReference type="Pfam" id="PF12704">
    <property type="entry name" value="MacB_PCD"/>
    <property type="match status" value="2"/>
</dbReference>
<name>A0A2P8G855_9BACT</name>
<evidence type="ECO:0000256" key="6">
    <source>
        <dbReference type="SAM" id="Phobius"/>
    </source>
</evidence>
<feature type="transmembrane region" description="Helical" evidence="6">
    <location>
        <begin position="364"/>
        <end position="385"/>
    </location>
</feature>
<evidence type="ECO:0000256" key="2">
    <source>
        <dbReference type="ARBA" id="ARBA00022475"/>
    </source>
</evidence>
<protein>
    <submittedName>
        <fullName evidence="9">Putative ABC transport system permease protein</fullName>
    </submittedName>
</protein>
<feature type="domain" description="MacB-like periplasmic core" evidence="8">
    <location>
        <begin position="519"/>
        <end position="675"/>
    </location>
</feature>
<dbReference type="RefSeq" id="WP_229210885.1">
    <property type="nucleotide sequence ID" value="NZ_PYAS01000004.1"/>
</dbReference>
<dbReference type="PANTHER" id="PTHR30572:SF18">
    <property type="entry name" value="ABC-TYPE MACROLIDE FAMILY EXPORT SYSTEM PERMEASE COMPONENT 2"/>
    <property type="match status" value="1"/>
</dbReference>
<feature type="transmembrane region" description="Helical" evidence="6">
    <location>
        <begin position="502"/>
        <end position="527"/>
    </location>
</feature>
<evidence type="ECO:0000256" key="3">
    <source>
        <dbReference type="ARBA" id="ARBA00022692"/>
    </source>
</evidence>
<evidence type="ECO:0000313" key="9">
    <source>
        <dbReference type="EMBL" id="PSL30138.1"/>
    </source>
</evidence>
<dbReference type="InterPro" id="IPR003838">
    <property type="entry name" value="ABC3_permease_C"/>
</dbReference>
<keyword evidence="3 6" id="KW-0812">Transmembrane</keyword>
<dbReference type="InterPro" id="IPR025857">
    <property type="entry name" value="MacB_PCD"/>
</dbReference>
<dbReference type="GO" id="GO:0005886">
    <property type="term" value="C:plasma membrane"/>
    <property type="evidence" value="ECO:0007669"/>
    <property type="project" value="UniProtKB-SubCell"/>
</dbReference>
<comment type="caution">
    <text evidence="9">The sequence shown here is derived from an EMBL/GenBank/DDBJ whole genome shotgun (WGS) entry which is preliminary data.</text>
</comment>
<comment type="subcellular location">
    <subcellularLocation>
        <location evidence="1">Cell membrane</location>
        <topology evidence="1">Multi-pass membrane protein</topology>
    </subcellularLocation>
</comment>
<keyword evidence="10" id="KW-1185">Reference proteome</keyword>
<feature type="transmembrane region" description="Helical" evidence="6">
    <location>
        <begin position="806"/>
        <end position="826"/>
    </location>
</feature>
<evidence type="ECO:0000256" key="4">
    <source>
        <dbReference type="ARBA" id="ARBA00022989"/>
    </source>
</evidence>
<dbReference type="Pfam" id="PF02687">
    <property type="entry name" value="FtsX"/>
    <property type="match status" value="2"/>
</dbReference>
<dbReference type="Proteomes" id="UP000241964">
    <property type="component" value="Unassembled WGS sequence"/>
</dbReference>
<dbReference type="GO" id="GO:0022857">
    <property type="term" value="F:transmembrane transporter activity"/>
    <property type="evidence" value="ECO:0007669"/>
    <property type="project" value="TreeGrafter"/>
</dbReference>
<feature type="domain" description="ABC3 transporter permease C-terminal" evidence="7">
    <location>
        <begin position="369"/>
        <end position="486"/>
    </location>
</feature>
<gene>
    <name evidence="9" type="ORF">CLV60_10480</name>
</gene>
<reference evidence="9 10" key="1">
    <citation type="submission" date="2018-03" db="EMBL/GenBank/DDBJ databases">
        <title>Genomic Encyclopedia of Archaeal and Bacterial Type Strains, Phase II (KMG-II): from individual species to whole genera.</title>
        <authorList>
            <person name="Goeker M."/>
        </authorList>
    </citation>
    <scope>NUCLEOTIDE SEQUENCE [LARGE SCALE GENOMIC DNA]</scope>
    <source>
        <strain evidence="9 10">DSM 29057</strain>
    </source>
</reference>
<feature type="domain" description="MacB-like periplasmic core" evidence="8">
    <location>
        <begin position="100"/>
        <end position="318"/>
    </location>
</feature>
<proteinExistence type="predicted"/>
<keyword evidence="2" id="KW-1003">Cell membrane</keyword>
<feature type="transmembrane region" description="Helical" evidence="6">
    <location>
        <begin position="101"/>
        <end position="123"/>
    </location>
</feature>
<evidence type="ECO:0000256" key="1">
    <source>
        <dbReference type="ARBA" id="ARBA00004651"/>
    </source>
</evidence>
<feature type="transmembrane region" description="Helical" evidence="6">
    <location>
        <begin position="456"/>
        <end position="481"/>
    </location>
</feature>
<evidence type="ECO:0000259" key="7">
    <source>
        <dbReference type="Pfam" id="PF02687"/>
    </source>
</evidence>
<sequence length="874" mass="97263">MNAPIQPPKWATRLLHWFCASHLVNDLEGDLLELFVQRVRTQGPREARRRYVRDVLSLMRPFALREKPGKYPKPASTQPAMIRNYLKIAFRNLVKHKMFSFINVLGLSAGMTACFLIALYVHFELTYDVFNQKAARIYRVAADVKTSSETLHYAISPWAMASNMQNDFPEVEAFARVQKETTLFRKGDLKFMEENAVLADSALFRVFDLKLLKGNPQTALAAPLSLVLTETSARKYFGESDPMGQTLLLGTESEPSMVTGVMQDPPVNSQIKGDIFVSMSTYTAHHDKNIEREWGSFGATAFVLLKSGADPAALERKFPAFMQRHAGKLMAEQQMQIGLVLEPLRDIYLHSSRTTEESGSINNVYIFSAVAFFVMLIACINFVNLTTARSVERAREVGVRKAVGAAKSALARQFIAESILISVIAFFLSILISAALIPGFNMLAGKAISKGMVHEIPFVACQFGVALLTGLLAGIYPAFVLSSFEPVKVLKGRFTTSLKGIMLRKGLVTVQFAISITIIIATIVMYAQLDFMRSYGLGFSKDQTLVVEAGPGRERDAFEATIQNYAGVRSAAASSEVPGSWNPQAYSKLENKNGEMQAGNMDVYRIDFDFTQQYGLQLLAGRAFSKQFHTDSTQSLMINEAAAKALGYRSPEEAIGKKFDQWGRQGTIIGVVKDFHFKSLHETVKPLTFRIIDFWNGQLLSVKIDGKNVKQTLSAIESQWKTMHPDKPFTYYFLDELYDRQYRADERFEALFLNFAALAIFISCLGLLGLASYSTVQRTKEIGVRKVMGASAASIVGLLSRDFLQLVGIAFVVAAPLAWFAMHRWLDGFAYKTDIRASFFIAAALLSTFVALATISFQSIRAALMNPVKSLRSE</sequence>
<evidence type="ECO:0000259" key="8">
    <source>
        <dbReference type="Pfam" id="PF12704"/>
    </source>
</evidence>
<organism evidence="9 10">
    <name type="scientific">Dyadobacter jiangsuensis</name>
    <dbReference type="NCBI Taxonomy" id="1591085"/>
    <lineage>
        <taxon>Bacteria</taxon>
        <taxon>Pseudomonadati</taxon>
        <taxon>Bacteroidota</taxon>
        <taxon>Cytophagia</taxon>
        <taxon>Cytophagales</taxon>
        <taxon>Spirosomataceae</taxon>
        <taxon>Dyadobacter</taxon>
    </lineage>
</organism>
<dbReference type="PANTHER" id="PTHR30572">
    <property type="entry name" value="MEMBRANE COMPONENT OF TRANSPORTER-RELATED"/>
    <property type="match status" value="1"/>
</dbReference>
<dbReference type="InterPro" id="IPR050250">
    <property type="entry name" value="Macrolide_Exporter_MacB"/>
</dbReference>
<keyword evidence="5 6" id="KW-0472">Membrane</keyword>